<dbReference type="Proteomes" id="UP000230000">
    <property type="component" value="Unassembled WGS sequence"/>
</dbReference>
<accession>A0A2M9CVH5</accession>
<dbReference type="InterPro" id="IPR003772">
    <property type="entry name" value="YceD"/>
</dbReference>
<evidence type="ECO:0000313" key="1">
    <source>
        <dbReference type="EMBL" id="PJJ75887.1"/>
    </source>
</evidence>
<organism evidence="1 2">
    <name type="scientific">Thermoflavifilum aggregans</name>
    <dbReference type="NCBI Taxonomy" id="454188"/>
    <lineage>
        <taxon>Bacteria</taxon>
        <taxon>Pseudomonadati</taxon>
        <taxon>Bacteroidota</taxon>
        <taxon>Chitinophagia</taxon>
        <taxon>Chitinophagales</taxon>
        <taxon>Chitinophagaceae</taxon>
        <taxon>Thermoflavifilum</taxon>
    </lineage>
</organism>
<name>A0A2M9CVH5_9BACT</name>
<dbReference type="EMBL" id="PGFG01000001">
    <property type="protein sequence ID" value="PJJ75887.1"/>
    <property type="molecule type" value="Genomic_DNA"/>
</dbReference>
<protein>
    <submittedName>
        <fullName evidence="1">Uncharacterized metal-binding protein YceD (DUF177 family)</fullName>
    </submittedName>
</protein>
<dbReference type="AlphaFoldDB" id="A0A2M9CVH5"/>
<evidence type="ECO:0000313" key="2">
    <source>
        <dbReference type="Proteomes" id="UP000230000"/>
    </source>
</evidence>
<proteinExistence type="predicted"/>
<keyword evidence="2" id="KW-1185">Reference proteome</keyword>
<comment type="caution">
    <text evidence="1">The sequence shown here is derived from an EMBL/GenBank/DDBJ whole genome shotgun (WGS) entry which is preliminary data.</text>
</comment>
<dbReference type="Pfam" id="PF02620">
    <property type="entry name" value="YceD"/>
    <property type="match status" value="1"/>
</dbReference>
<sequence>MTFQNRRRNCNFVATIPILRDEWEGEAAKTMLADMKMDRQYDIAFVGLKNGIHHYQYHITDQFFADHEVVTEFSDSQIDVGLDFEKNDHLFRLKFSITGDVTIPCDRCGEPYRLALWEEFDQIVKLVDHPEVIDENEEPEVSYLSRTESILNVAGWIHEFILLSIPMQHIHPDLENGESGCNPEVIQKLEEMRNRSGMPVQPSVWDALYKKFPRK</sequence>
<gene>
    <name evidence="1" type="ORF">BXY57_1481</name>
</gene>
<reference evidence="1 2" key="1">
    <citation type="submission" date="2017-11" db="EMBL/GenBank/DDBJ databases">
        <title>Genomic Encyclopedia of Archaeal and Bacterial Type Strains, Phase II (KMG-II): From Individual Species to Whole Genera.</title>
        <authorList>
            <person name="Goeker M."/>
        </authorList>
    </citation>
    <scope>NUCLEOTIDE SEQUENCE [LARGE SCALE GENOMIC DNA]</scope>
    <source>
        <strain evidence="1 2">DSM 27268</strain>
    </source>
</reference>